<dbReference type="PANTHER" id="PTHR15629">
    <property type="entry name" value="SH3YL1 PROTEIN"/>
    <property type="match status" value="1"/>
</dbReference>
<feature type="chain" id="PRO_5021812333" evidence="1">
    <location>
        <begin position="20"/>
        <end position="227"/>
    </location>
</feature>
<keyword evidence="4" id="KW-1185">Reference proteome</keyword>
<dbReference type="InterPro" id="IPR007461">
    <property type="entry name" value="Ysc84_actin-binding"/>
</dbReference>
<dbReference type="OrthoDB" id="189691at2"/>
<proteinExistence type="predicted"/>
<feature type="domain" description="Ysc84 actin-binding" evidence="2">
    <location>
        <begin position="101"/>
        <end position="223"/>
    </location>
</feature>
<dbReference type="Proteomes" id="UP000315648">
    <property type="component" value="Unassembled WGS sequence"/>
</dbReference>
<name>A0A556QIV0_9BACT</name>
<dbReference type="InterPro" id="IPR051702">
    <property type="entry name" value="SH3_domain_YSC84-like"/>
</dbReference>
<protein>
    <submittedName>
        <fullName evidence="3">Lipid-binding SYLF domain-containing protein</fullName>
    </submittedName>
</protein>
<dbReference type="GO" id="GO:0035091">
    <property type="term" value="F:phosphatidylinositol binding"/>
    <property type="evidence" value="ECO:0007669"/>
    <property type="project" value="TreeGrafter"/>
</dbReference>
<evidence type="ECO:0000256" key="1">
    <source>
        <dbReference type="SAM" id="SignalP"/>
    </source>
</evidence>
<keyword evidence="1" id="KW-0732">Signal</keyword>
<evidence type="ECO:0000313" key="3">
    <source>
        <dbReference type="EMBL" id="TSJ76573.1"/>
    </source>
</evidence>
<feature type="signal peptide" evidence="1">
    <location>
        <begin position="1"/>
        <end position="19"/>
    </location>
</feature>
<dbReference type="RefSeq" id="WP_144230330.1">
    <property type="nucleotide sequence ID" value="NZ_CBCRVV010000004.1"/>
</dbReference>
<dbReference type="AlphaFoldDB" id="A0A556QIV0"/>
<accession>A0A556QIV0</accession>
<dbReference type="EMBL" id="VMBG01000002">
    <property type="protein sequence ID" value="TSJ76573.1"/>
    <property type="molecule type" value="Genomic_DNA"/>
</dbReference>
<sequence length="227" mass="24739">MKKILSLFIVLATVVSLHADSKRDRERFITRLETCEAILREFQADPALAIPADVLQSAKAIVITTQIRGGLILGMQEGYGTILVKKSNGSWSIPVVIRAGEASLGLQLGGSRIENVYVIMNAETPRQLFEGRFNIGVDAAAVAGPRVADSEKTNRQLLSVPVLVYSNQKGLFAGATVKTGYITRSDSVNRAYYGVDYDLPELLYGNFVTPVPTEVHPLIDYVTQLSP</sequence>
<reference evidence="3 4" key="1">
    <citation type="submission" date="2019-07" db="EMBL/GenBank/DDBJ databases">
        <title>Description of 53C-WASEF.</title>
        <authorList>
            <person name="Pitt A."/>
            <person name="Hahn M.W."/>
        </authorList>
    </citation>
    <scope>NUCLEOTIDE SEQUENCE [LARGE SCALE GENOMIC DNA]</scope>
    <source>
        <strain evidence="3 4">53C-WASEF</strain>
    </source>
</reference>
<comment type="caution">
    <text evidence="3">The sequence shown here is derived from an EMBL/GenBank/DDBJ whole genome shotgun (WGS) entry which is preliminary data.</text>
</comment>
<organism evidence="3 4">
    <name type="scientific">Rariglobus hedericola</name>
    <dbReference type="NCBI Taxonomy" id="2597822"/>
    <lineage>
        <taxon>Bacteria</taxon>
        <taxon>Pseudomonadati</taxon>
        <taxon>Verrucomicrobiota</taxon>
        <taxon>Opitutia</taxon>
        <taxon>Opitutales</taxon>
        <taxon>Opitutaceae</taxon>
        <taxon>Rariglobus</taxon>
    </lineage>
</organism>
<dbReference type="PANTHER" id="PTHR15629:SF2">
    <property type="entry name" value="SH3 DOMAIN-CONTAINING YSC84-LIKE PROTEIN 1"/>
    <property type="match status" value="1"/>
</dbReference>
<dbReference type="Pfam" id="PF04366">
    <property type="entry name" value="Ysc84"/>
    <property type="match status" value="1"/>
</dbReference>
<evidence type="ECO:0000313" key="4">
    <source>
        <dbReference type="Proteomes" id="UP000315648"/>
    </source>
</evidence>
<dbReference type="CDD" id="cd11524">
    <property type="entry name" value="SYLF"/>
    <property type="match status" value="1"/>
</dbReference>
<evidence type="ECO:0000259" key="2">
    <source>
        <dbReference type="Pfam" id="PF04366"/>
    </source>
</evidence>
<gene>
    <name evidence="3" type="ORF">FPL22_10605</name>
</gene>